<dbReference type="RefSeq" id="WP_117202498.1">
    <property type="nucleotide sequence ID" value="NZ_JBHTBK010000002.1"/>
</dbReference>
<accession>A0A372DMZ0</accession>
<dbReference type="EMBL" id="QVPD01000005">
    <property type="protein sequence ID" value="RFP60889.1"/>
    <property type="molecule type" value="Genomic_DNA"/>
</dbReference>
<keyword evidence="5 6" id="KW-0408">Iron</keyword>
<keyword evidence="7" id="KW-1133">Transmembrane helix</keyword>
<keyword evidence="1" id="KW-0813">Transport</keyword>
<sequence length="322" mass="33551">MSCGPGKPCEEGHKRRMAFGALGAMAIIFILLSAASFLKSRNQVVPDAVTYGSYDAVQGKRVFQAYNCMGCHTLLGNGAYLGPDLTNVYEQAGPAWLAAFLPSAGGWPTGPALQVHLQKPEQIAASGTGDLDAYLKRYPGAAERIQRRGGGTTFMPNLPLTSEQVGQLIAFFKYTSEMNTEGWPPKPKVDGLKSPLAKPIPGIASASAAEAPAAAASVASADPAAQGAEIVKEYACTSCHALDRSKLVGPGWGGLYGSQVALTDGSSVLADDAFLAESIRQPDAKIVAGHVAGTMPSYATMLKDDQVDAIVAYIRTLSGDGQ</sequence>
<dbReference type="OrthoDB" id="9809720at2"/>
<dbReference type="GO" id="GO:0020037">
    <property type="term" value="F:heme binding"/>
    <property type="evidence" value="ECO:0007669"/>
    <property type="project" value="InterPro"/>
</dbReference>
<dbReference type="AlphaFoldDB" id="A0A372DMZ0"/>
<keyword evidence="3 6" id="KW-0479">Metal-binding</keyword>
<name>A0A372DMZ0_9GAMM</name>
<evidence type="ECO:0000313" key="9">
    <source>
        <dbReference type="EMBL" id="RFP60889.1"/>
    </source>
</evidence>
<keyword evidence="7" id="KW-0472">Membrane</keyword>
<dbReference type="Pfam" id="PF00034">
    <property type="entry name" value="Cytochrom_C"/>
    <property type="match status" value="2"/>
</dbReference>
<organism evidence="9 10">
    <name type="scientific">Cognatiluteimonas weifangensis</name>
    <dbReference type="NCBI Taxonomy" id="2303539"/>
    <lineage>
        <taxon>Bacteria</taxon>
        <taxon>Pseudomonadati</taxon>
        <taxon>Pseudomonadota</taxon>
        <taxon>Gammaproteobacteria</taxon>
        <taxon>Lysobacterales</taxon>
        <taxon>Lysobacteraceae</taxon>
        <taxon>Cognatiluteimonas</taxon>
    </lineage>
</organism>
<evidence type="ECO:0000256" key="2">
    <source>
        <dbReference type="ARBA" id="ARBA00022617"/>
    </source>
</evidence>
<dbReference type="InterPro" id="IPR036909">
    <property type="entry name" value="Cyt_c-like_dom_sf"/>
</dbReference>
<gene>
    <name evidence="9" type="ORF">D0Y53_07070</name>
</gene>
<keyword evidence="2 6" id="KW-0349">Heme</keyword>
<evidence type="ECO:0000256" key="4">
    <source>
        <dbReference type="ARBA" id="ARBA00022982"/>
    </source>
</evidence>
<reference evidence="9 10" key="1">
    <citation type="submission" date="2018-08" db="EMBL/GenBank/DDBJ databases">
        <title>Lysobacter weifangensis sp. nov., a new member of the family 'Xanthomonadaceae', isolated from soil in a farmland.</title>
        <authorList>
            <person name="Zhao H."/>
        </authorList>
    </citation>
    <scope>NUCLEOTIDE SEQUENCE [LARGE SCALE GENOMIC DNA]</scope>
    <source>
        <strain evidence="9 10">WF-2</strain>
    </source>
</reference>
<dbReference type="GO" id="GO:0046872">
    <property type="term" value="F:metal ion binding"/>
    <property type="evidence" value="ECO:0007669"/>
    <property type="project" value="UniProtKB-KW"/>
</dbReference>
<dbReference type="GO" id="GO:0009055">
    <property type="term" value="F:electron transfer activity"/>
    <property type="evidence" value="ECO:0007669"/>
    <property type="project" value="InterPro"/>
</dbReference>
<dbReference type="Gene3D" id="1.10.760.10">
    <property type="entry name" value="Cytochrome c-like domain"/>
    <property type="match status" value="2"/>
</dbReference>
<dbReference type="Proteomes" id="UP000262917">
    <property type="component" value="Unassembled WGS sequence"/>
</dbReference>
<evidence type="ECO:0000313" key="10">
    <source>
        <dbReference type="Proteomes" id="UP000262917"/>
    </source>
</evidence>
<keyword evidence="7" id="KW-0812">Transmembrane</keyword>
<evidence type="ECO:0000259" key="8">
    <source>
        <dbReference type="PROSITE" id="PS51007"/>
    </source>
</evidence>
<protein>
    <submittedName>
        <fullName evidence="9">Cytochrome c</fullName>
    </submittedName>
</protein>
<evidence type="ECO:0000256" key="7">
    <source>
        <dbReference type="SAM" id="Phobius"/>
    </source>
</evidence>
<evidence type="ECO:0000256" key="1">
    <source>
        <dbReference type="ARBA" id="ARBA00022448"/>
    </source>
</evidence>
<keyword evidence="4" id="KW-0249">Electron transport</keyword>
<dbReference type="PROSITE" id="PS51007">
    <property type="entry name" value="CYTC"/>
    <property type="match status" value="2"/>
</dbReference>
<dbReference type="SUPFAM" id="SSF46626">
    <property type="entry name" value="Cytochrome c"/>
    <property type="match status" value="2"/>
</dbReference>
<evidence type="ECO:0000256" key="6">
    <source>
        <dbReference type="PROSITE-ProRule" id="PRU00433"/>
    </source>
</evidence>
<comment type="caution">
    <text evidence="9">The sequence shown here is derived from an EMBL/GenBank/DDBJ whole genome shotgun (WGS) entry which is preliminary data.</text>
</comment>
<evidence type="ECO:0000256" key="5">
    <source>
        <dbReference type="ARBA" id="ARBA00023004"/>
    </source>
</evidence>
<evidence type="ECO:0000256" key="3">
    <source>
        <dbReference type="ARBA" id="ARBA00022723"/>
    </source>
</evidence>
<feature type="domain" description="Cytochrome c" evidence="8">
    <location>
        <begin position="54"/>
        <end position="176"/>
    </location>
</feature>
<keyword evidence="10" id="KW-1185">Reference proteome</keyword>
<dbReference type="PANTHER" id="PTHR37823:SF1">
    <property type="entry name" value="CYTOCHROME C-553-LIKE"/>
    <property type="match status" value="1"/>
</dbReference>
<dbReference type="PANTHER" id="PTHR37823">
    <property type="entry name" value="CYTOCHROME C-553-LIKE"/>
    <property type="match status" value="1"/>
</dbReference>
<dbReference type="InterPro" id="IPR009056">
    <property type="entry name" value="Cyt_c-like_dom"/>
</dbReference>
<feature type="transmembrane region" description="Helical" evidence="7">
    <location>
        <begin position="17"/>
        <end position="38"/>
    </location>
</feature>
<proteinExistence type="predicted"/>
<dbReference type="InterPro" id="IPR051811">
    <property type="entry name" value="Cytochrome_c550/c551-like"/>
</dbReference>
<feature type="domain" description="Cytochrome c" evidence="8">
    <location>
        <begin position="222"/>
        <end position="318"/>
    </location>
</feature>